<evidence type="ECO:0000256" key="6">
    <source>
        <dbReference type="ARBA" id="ARBA00022989"/>
    </source>
</evidence>
<dbReference type="Pfam" id="PF04066">
    <property type="entry name" value="MrpF_PhaF"/>
    <property type="match status" value="1"/>
</dbReference>
<evidence type="ECO:0000256" key="2">
    <source>
        <dbReference type="ARBA" id="ARBA00009212"/>
    </source>
</evidence>
<accession>A0A3A8AVU1</accession>
<evidence type="ECO:0000256" key="4">
    <source>
        <dbReference type="ARBA" id="ARBA00022475"/>
    </source>
</evidence>
<keyword evidence="11" id="KW-1185">Reference proteome</keyword>
<dbReference type="InterPro" id="IPR007208">
    <property type="entry name" value="MrpF/PhaF-like"/>
</dbReference>
<dbReference type="AlphaFoldDB" id="A0A3A8AVU1"/>
<dbReference type="RefSeq" id="WP_121165455.1">
    <property type="nucleotide sequence ID" value="NZ_RAPE01000002.1"/>
</dbReference>
<evidence type="ECO:0000256" key="1">
    <source>
        <dbReference type="ARBA" id="ARBA00004651"/>
    </source>
</evidence>
<evidence type="ECO:0000313" key="11">
    <source>
        <dbReference type="Proteomes" id="UP000281128"/>
    </source>
</evidence>
<dbReference type="GO" id="GO:0015385">
    <property type="term" value="F:sodium:proton antiporter activity"/>
    <property type="evidence" value="ECO:0007669"/>
    <property type="project" value="TreeGrafter"/>
</dbReference>
<evidence type="ECO:0000313" key="10">
    <source>
        <dbReference type="EMBL" id="RKF14710.1"/>
    </source>
</evidence>
<keyword evidence="6 9" id="KW-1133">Transmembrane helix</keyword>
<evidence type="ECO:0000256" key="8">
    <source>
        <dbReference type="PIRNR" id="PIRNR028784"/>
    </source>
</evidence>
<keyword evidence="4 8" id="KW-1003">Cell membrane</keyword>
<proteinExistence type="inferred from homology"/>
<dbReference type="EMBL" id="RAPE01000002">
    <property type="protein sequence ID" value="RKF14710.1"/>
    <property type="molecule type" value="Genomic_DNA"/>
</dbReference>
<dbReference type="OrthoDB" id="9800226at2"/>
<dbReference type="PANTHER" id="PTHR34702">
    <property type="entry name" value="NA(+)/H(+) ANTIPORTER SUBUNIT F1"/>
    <property type="match status" value="1"/>
</dbReference>
<dbReference type="Proteomes" id="UP000281128">
    <property type="component" value="Unassembled WGS sequence"/>
</dbReference>
<sequence length="95" mass="10154">MTLATQAMDIALIVAFVSVVLSQLLSMVRLVVGPDTADRILALDTMVVNAIGLIVLLGISQGTRIYFEAALIIAMLGFVSTVAYARFVLRGDIIE</sequence>
<feature type="transmembrane region" description="Helical" evidence="9">
    <location>
        <begin position="6"/>
        <end position="28"/>
    </location>
</feature>
<evidence type="ECO:0000256" key="3">
    <source>
        <dbReference type="ARBA" id="ARBA00022448"/>
    </source>
</evidence>
<reference evidence="10 11" key="1">
    <citation type="submission" date="2018-09" db="EMBL/GenBank/DDBJ databases">
        <title>Roseovarius spongiae sp. nov., isolated from a marine sponge.</title>
        <authorList>
            <person name="Zhuang L."/>
            <person name="Luo L."/>
        </authorList>
    </citation>
    <scope>NUCLEOTIDE SEQUENCE [LARGE SCALE GENOMIC DNA]</scope>
    <source>
        <strain evidence="10 11">HN-E21</strain>
    </source>
</reference>
<dbReference type="GO" id="GO:0005886">
    <property type="term" value="C:plasma membrane"/>
    <property type="evidence" value="ECO:0007669"/>
    <property type="project" value="UniProtKB-SubCell"/>
</dbReference>
<dbReference type="PIRSF" id="PIRSF028784">
    <property type="entry name" value="MrpF"/>
    <property type="match status" value="1"/>
</dbReference>
<keyword evidence="8" id="KW-0050">Antiport</keyword>
<evidence type="ECO:0000256" key="5">
    <source>
        <dbReference type="ARBA" id="ARBA00022692"/>
    </source>
</evidence>
<feature type="transmembrane region" description="Helical" evidence="9">
    <location>
        <begin position="40"/>
        <end position="59"/>
    </location>
</feature>
<dbReference type="NCBIfam" id="NF004812">
    <property type="entry name" value="PRK06161.1"/>
    <property type="match status" value="1"/>
</dbReference>
<keyword evidence="8" id="KW-0406">Ion transport</keyword>
<dbReference type="PANTHER" id="PTHR34702:SF1">
    <property type="entry name" value="NA(+)_H(+) ANTIPORTER SUBUNIT F"/>
    <property type="match status" value="1"/>
</dbReference>
<keyword evidence="5 9" id="KW-0812">Transmembrane</keyword>
<evidence type="ECO:0000256" key="7">
    <source>
        <dbReference type="ARBA" id="ARBA00023136"/>
    </source>
</evidence>
<evidence type="ECO:0000256" key="9">
    <source>
        <dbReference type="SAM" id="Phobius"/>
    </source>
</evidence>
<protein>
    <submittedName>
        <fullName evidence="10">K+/H+ antiporter subunit F</fullName>
    </submittedName>
</protein>
<comment type="similarity">
    <text evidence="2 8">Belongs to the CPA3 antiporters (TC 2.A.63) subunit F family.</text>
</comment>
<gene>
    <name evidence="10" type="ORF">D6850_07440</name>
</gene>
<comment type="subcellular location">
    <subcellularLocation>
        <location evidence="1 8">Cell membrane</location>
        <topology evidence="1 8">Multi-pass membrane protein</topology>
    </subcellularLocation>
</comment>
<name>A0A3A8AVU1_9RHOB</name>
<organism evidence="10 11">
    <name type="scientific">Roseovarius spongiae</name>
    <dbReference type="NCBI Taxonomy" id="2320272"/>
    <lineage>
        <taxon>Bacteria</taxon>
        <taxon>Pseudomonadati</taxon>
        <taxon>Pseudomonadota</taxon>
        <taxon>Alphaproteobacteria</taxon>
        <taxon>Rhodobacterales</taxon>
        <taxon>Roseobacteraceae</taxon>
        <taxon>Roseovarius</taxon>
    </lineage>
</organism>
<keyword evidence="7 8" id="KW-0472">Membrane</keyword>
<comment type="caution">
    <text evidence="10">The sequence shown here is derived from an EMBL/GenBank/DDBJ whole genome shotgun (WGS) entry which is preliminary data.</text>
</comment>
<keyword evidence="3 8" id="KW-0813">Transport</keyword>
<feature type="transmembrane region" description="Helical" evidence="9">
    <location>
        <begin position="65"/>
        <end position="89"/>
    </location>
</feature>